<dbReference type="PANTHER" id="PTHR47307:SF1">
    <property type="entry name" value="GLUTATHIONE-REGULATED POTASSIUM-EFFLUX SYSTEM ANCILLARY PROTEIN KEFG"/>
    <property type="match status" value="1"/>
</dbReference>
<dbReference type="InterPro" id="IPR003680">
    <property type="entry name" value="Flavodoxin_fold"/>
</dbReference>
<dbReference type="EMBL" id="LRBS01000068">
    <property type="protein sequence ID" value="OII76142.1"/>
    <property type="molecule type" value="Genomic_DNA"/>
</dbReference>
<dbReference type="Gene3D" id="3.40.50.360">
    <property type="match status" value="1"/>
</dbReference>
<sequence>MINEGDCDRNIQVIVANPNYLLYNNRAVNFIVKFIQERPKYVVRNLNEEYRDFTIDIEKEILLLSKAKAVVFLFPLTTYYMPTLLTQYVQSVFTSKGFMEAVFNKEFLIAVTTSQNESVFTGVKSMEILLSSVIQIAKDSGLHYIGIVRVFDPSDDSNDQNEVLLEEACAKMVTLIDTNVNL</sequence>
<dbReference type="GO" id="GO:0009055">
    <property type="term" value="F:electron transfer activity"/>
    <property type="evidence" value="ECO:0007669"/>
    <property type="project" value="TreeGrafter"/>
</dbReference>
<dbReference type="GO" id="GO:0010181">
    <property type="term" value="F:FMN binding"/>
    <property type="evidence" value="ECO:0007669"/>
    <property type="project" value="TreeGrafter"/>
</dbReference>
<dbReference type="Proteomes" id="UP000186804">
    <property type="component" value="Unassembled WGS sequence"/>
</dbReference>
<proteinExistence type="predicted"/>
<accession>A0A1J4MPL2</accession>
<comment type="caution">
    <text evidence="3">The sequence shown here is derived from an EMBL/GenBank/DDBJ whole genome shotgun (WGS) entry which is preliminary data.</text>
</comment>
<organism evidence="3 4">
    <name type="scientific">Cryptosporidium andersoni</name>
    <dbReference type="NCBI Taxonomy" id="117008"/>
    <lineage>
        <taxon>Eukaryota</taxon>
        <taxon>Sar</taxon>
        <taxon>Alveolata</taxon>
        <taxon>Apicomplexa</taxon>
        <taxon>Conoidasida</taxon>
        <taxon>Coccidia</taxon>
        <taxon>Eucoccidiorida</taxon>
        <taxon>Eimeriorina</taxon>
        <taxon>Cryptosporidiidae</taxon>
        <taxon>Cryptosporidium</taxon>
    </lineage>
</organism>
<keyword evidence="4" id="KW-1185">Reference proteome</keyword>
<dbReference type="InterPro" id="IPR029039">
    <property type="entry name" value="Flavoprotein-like_sf"/>
</dbReference>
<keyword evidence="1" id="KW-0560">Oxidoreductase</keyword>
<feature type="domain" description="Flavodoxin-like fold" evidence="2">
    <location>
        <begin position="10"/>
        <end position="163"/>
    </location>
</feature>
<reference evidence="3 4" key="1">
    <citation type="submission" date="2016-10" db="EMBL/GenBank/DDBJ databases">
        <title>Reductive evolution of mitochondrial metabolism and differential evolution of invasion-related proteins in Cryptosporidium.</title>
        <authorList>
            <person name="Liu S."/>
            <person name="Roellig D.M."/>
            <person name="Guo Y."/>
            <person name="Li N."/>
            <person name="Frace M.A."/>
            <person name="Tang K."/>
            <person name="Zhang L."/>
            <person name="Feng Y."/>
            <person name="Xiao L."/>
        </authorList>
    </citation>
    <scope>NUCLEOTIDE SEQUENCE [LARGE SCALE GENOMIC DNA]</scope>
    <source>
        <strain evidence="3">30847</strain>
    </source>
</reference>
<evidence type="ECO:0000259" key="2">
    <source>
        <dbReference type="Pfam" id="PF02525"/>
    </source>
</evidence>
<protein>
    <submittedName>
        <fullName evidence="3">Flavodoxin-like fold family protein</fullName>
    </submittedName>
</protein>
<dbReference type="GeneID" id="92364916"/>
<dbReference type="OrthoDB" id="10296117at2759"/>
<dbReference type="VEuPathDB" id="CryptoDB:cand_007310"/>
<evidence type="ECO:0000313" key="3">
    <source>
        <dbReference type="EMBL" id="OII76142.1"/>
    </source>
</evidence>
<dbReference type="AlphaFoldDB" id="A0A1J4MPL2"/>
<dbReference type="PANTHER" id="PTHR47307">
    <property type="entry name" value="GLUTATHIONE-REGULATED POTASSIUM-EFFLUX SYSTEM ANCILLARY PROTEIN KEFG"/>
    <property type="match status" value="1"/>
</dbReference>
<dbReference type="InterPro" id="IPR046980">
    <property type="entry name" value="KefG/KefF"/>
</dbReference>
<dbReference type="RefSeq" id="XP_067067988.1">
    <property type="nucleotide sequence ID" value="XM_067210971.1"/>
</dbReference>
<gene>
    <name evidence="3" type="ORF">cand_007310</name>
</gene>
<dbReference type="Pfam" id="PF02525">
    <property type="entry name" value="Flavodoxin_2"/>
    <property type="match status" value="1"/>
</dbReference>
<evidence type="ECO:0000256" key="1">
    <source>
        <dbReference type="ARBA" id="ARBA00023002"/>
    </source>
</evidence>
<evidence type="ECO:0000313" key="4">
    <source>
        <dbReference type="Proteomes" id="UP000186804"/>
    </source>
</evidence>
<dbReference type="SUPFAM" id="SSF52218">
    <property type="entry name" value="Flavoproteins"/>
    <property type="match status" value="1"/>
</dbReference>
<name>A0A1J4MPL2_9CRYT</name>
<dbReference type="GO" id="GO:0003955">
    <property type="term" value="F:NAD(P)H dehydrogenase (quinone) activity"/>
    <property type="evidence" value="ECO:0007669"/>
    <property type="project" value="TreeGrafter"/>
</dbReference>